<evidence type="ECO:0000256" key="5">
    <source>
        <dbReference type="ARBA" id="ARBA00007383"/>
    </source>
</evidence>
<dbReference type="FunFam" id="3.30.420.10:FF:000006">
    <property type="entry name" value="Ribonuclease HII"/>
    <property type="match status" value="1"/>
</dbReference>
<dbReference type="GO" id="GO:0032299">
    <property type="term" value="C:ribonuclease H2 complex"/>
    <property type="evidence" value="ECO:0007669"/>
    <property type="project" value="TreeGrafter"/>
</dbReference>
<dbReference type="EC" id="3.1.26.4" evidence="6 14"/>
<dbReference type="InterPro" id="IPR024567">
    <property type="entry name" value="RNase_HII/HIII_dom"/>
</dbReference>
<evidence type="ECO:0000313" key="19">
    <source>
        <dbReference type="Proteomes" id="UP000199657"/>
    </source>
</evidence>
<evidence type="ECO:0000256" key="15">
    <source>
        <dbReference type="PROSITE-ProRule" id="PRU01319"/>
    </source>
</evidence>
<evidence type="ECO:0000256" key="16">
    <source>
        <dbReference type="RuleBase" id="RU003515"/>
    </source>
</evidence>
<dbReference type="GO" id="GO:0006298">
    <property type="term" value="P:mismatch repair"/>
    <property type="evidence" value="ECO:0007669"/>
    <property type="project" value="TreeGrafter"/>
</dbReference>
<comment type="cofactor">
    <cofactor evidence="14 15">
        <name>Mn(2+)</name>
        <dbReference type="ChEBI" id="CHEBI:29035"/>
    </cofactor>
    <cofactor evidence="14 15">
        <name>Mg(2+)</name>
        <dbReference type="ChEBI" id="CHEBI:18420"/>
    </cofactor>
    <text evidence="14 15">Manganese or magnesium. Binds 1 divalent metal ion per monomer in the absence of substrate. May bind a second metal ion after substrate binding.</text>
</comment>
<dbReference type="NCBIfam" id="NF000595">
    <property type="entry name" value="PRK00015.1-3"/>
    <property type="match status" value="1"/>
</dbReference>
<evidence type="ECO:0000256" key="13">
    <source>
        <dbReference type="ARBA" id="ARBA00023211"/>
    </source>
</evidence>
<evidence type="ECO:0000256" key="14">
    <source>
        <dbReference type="HAMAP-Rule" id="MF_00052"/>
    </source>
</evidence>
<evidence type="ECO:0000256" key="4">
    <source>
        <dbReference type="ARBA" id="ARBA00004496"/>
    </source>
</evidence>
<dbReference type="InterPro" id="IPR012337">
    <property type="entry name" value="RNaseH-like_sf"/>
</dbReference>
<dbReference type="PROSITE" id="PS51975">
    <property type="entry name" value="RNASE_H_2"/>
    <property type="match status" value="1"/>
</dbReference>
<dbReference type="STRING" id="406100.SAMN04488052_101614"/>
<dbReference type="InterPro" id="IPR022898">
    <property type="entry name" value="RNase_HII"/>
</dbReference>
<gene>
    <name evidence="14" type="primary">rnhB</name>
    <name evidence="18" type="ORF">SAMN04488052_101614</name>
</gene>
<dbReference type="Gene3D" id="3.30.420.10">
    <property type="entry name" value="Ribonuclease H-like superfamily/Ribonuclease H"/>
    <property type="match status" value="1"/>
</dbReference>
<evidence type="ECO:0000256" key="2">
    <source>
        <dbReference type="ARBA" id="ARBA00001946"/>
    </source>
</evidence>
<dbReference type="SUPFAM" id="SSF53098">
    <property type="entry name" value="Ribonuclease H-like"/>
    <property type="match status" value="1"/>
</dbReference>
<evidence type="ECO:0000256" key="9">
    <source>
        <dbReference type="ARBA" id="ARBA00022722"/>
    </source>
</evidence>
<evidence type="ECO:0000256" key="11">
    <source>
        <dbReference type="ARBA" id="ARBA00022759"/>
    </source>
</evidence>
<dbReference type="RefSeq" id="WP_171909786.1">
    <property type="nucleotide sequence ID" value="NZ_FOEG01000001.1"/>
</dbReference>
<dbReference type="NCBIfam" id="NF000596">
    <property type="entry name" value="PRK00015.1-4"/>
    <property type="match status" value="1"/>
</dbReference>
<name>A0A1H8QJM6_9GAMM</name>
<keyword evidence="12 14" id="KW-0378">Hydrolase</keyword>
<dbReference type="InterPro" id="IPR036397">
    <property type="entry name" value="RNaseH_sf"/>
</dbReference>
<dbReference type="GO" id="GO:0043137">
    <property type="term" value="P:DNA replication, removal of RNA primer"/>
    <property type="evidence" value="ECO:0007669"/>
    <property type="project" value="TreeGrafter"/>
</dbReference>
<evidence type="ECO:0000259" key="17">
    <source>
        <dbReference type="PROSITE" id="PS51975"/>
    </source>
</evidence>
<feature type="binding site" evidence="14 15">
    <location>
        <position position="116"/>
    </location>
    <ligand>
        <name>a divalent metal cation</name>
        <dbReference type="ChEBI" id="CHEBI:60240"/>
    </ligand>
</feature>
<evidence type="ECO:0000256" key="8">
    <source>
        <dbReference type="ARBA" id="ARBA00022490"/>
    </source>
</evidence>
<keyword evidence="19" id="KW-1185">Reference proteome</keyword>
<dbReference type="InterPro" id="IPR001352">
    <property type="entry name" value="RNase_HII/HIII"/>
</dbReference>
<organism evidence="18 19">
    <name type="scientific">Aquisalimonas asiatica</name>
    <dbReference type="NCBI Taxonomy" id="406100"/>
    <lineage>
        <taxon>Bacteria</taxon>
        <taxon>Pseudomonadati</taxon>
        <taxon>Pseudomonadota</taxon>
        <taxon>Gammaproteobacteria</taxon>
        <taxon>Chromatiales</taxon>
        <taxon>Ectothiorhodospiraceae</taxon>
        <taxon>Aquisalimonas</taxon>
    </lineage>
</organism>
<keyword evidence="10 14" id="KW-0479">Metal-binding</keyword>
<keyword evidence="11 14" id="KW-0255">Endonuclease</keyword>
<dbReference type="PANTHER" id="PTHR10954:SF18">
    <property type="entry name" value="RIBONUCLEASE HII"/>
    <property type="match status" value="1"/>
</dbReference>
<evidence type="ECO:0000256" key="3">
    <source>
        <dbReference type="ARBA" id="ARBA00004065"/>
    </source>
</evidence>
<proteinExistence type="inferred from homology"/>
<feature type="binding site" evidence="14 15">
    <location>
        <position position="24"/>
    </location>
    <ligand>
        <name>a divalent metal cation</name>
        <dbReference type="ChEBI" id="CHEBI:60240"/>
    </ligand>
</feature>
<evidence type="ECO:0000256" key="10">
    <source>
        <dbReference type="ARBA" id="ARBA00022723"/>
    </source>
</evidence>
<dbReference type="Pfam" id="PF01351">
    <property type="entry name" value="RNase_HII"/>
    <property type="match status" value="1"/>
</dbReference>
<comment type="function">
    <text evidence="3 14 16">Endonuclease that specifically degrades the RNA of RNA-DNA hybrids.</text>
</comment>
<keyword evidence="8 14" id="KW-0963">Cytoplasm</keyword>
<dbReference type="GO" id="GO:0004523">
    <property type="term" value="F:RNA-DNA hybrid ribonuclease activity"/>
    <property type="evidence" value="ECO:0007669"/>
    <property type="project" value="UniProtKB-UniRule"/>
</dbReference>
<dbReference type="GO" id="GO:0030145">
    <property type="term" value="F:manganese ion binding"/>
    <property type="evidence" value="ECO:0007669"/>
    <property type="project" value="UniProtKB-UniRule"/>
</dbReference>
<dbReference type="NCBIfam" id="NF000594">
    <property type="entry name" value="PRK00015.1-1"/>
    <property type="match status" value="1"/>
</dbReference>
<keyword evidence="13 14" id="KW-0464">Manganese</keyword>
<evidence type="ECO:0000313" key="18">
    <source>
        <dbReference type="EMBL" id="SEO54221.1"/>
    </source>
</evidence>
<dbReference type="AlphaFoldDB" id="A0A1H8QJM6"/>
<comment type="cofactor">
    <cofactor evidence="2">
        <name>Mg(2+)</name>
        <dbReference type="ChEBI" id="CHEBI:18420"/>
    </cofactor>
</comment>
<dbReference type="CDD" id="cd07182">
    <property type="entry name" value="RNase_HII_bacteria_HII_like"/>
    <property type="match status" value="1"/>
</dbReference>
<comment type="similarity">
    <text evidence="5 14 16">Belongs to the RNase HII family.</text>
</comment>
<dbReference type="HAMAP" id="MF_00052_B">
    <property type="entry name" value="RNase_HII_B"/>
    <property type="match status" value="1"/>
</dbReference>
<sequence>MNVVTGGAGAPAATADGRLIAGVDEAGRGPLAGPVVVAAVILDQDSPVAGINDSKRLTARRRETLADAIREQSLAWAIVQASPQEIDTHNIFQATLRAMRHAVESLTVAAGHVLVDGKHCPELPCSAEAIVGGDGLEPSIGAASILAKVERDRIMVELEEAWPGYGFARHKGYPTRDHMDALKRLGPTPEHRRSFAPVREALAAPPLPFAD</sequence>
<reference evidence="18 19" key="1">
    <citation type="submission" date="2016-10" db="EMBL/GenBank/DDBJ databases">
        <authorList>
            <person name="de Groot N.N."/>
        </authorList>
    </citation>
    <scope>NUCLEOTIDE SEQUENCE [LARGE SCALE GENOMIC DNA]</scope>
    <source>
        <strain evidence="18 19">CGMCC 1.6291</strain>
    </source>
</reference>
<evidence type="ECO:0000256" key="1">
    <source>
        <dbReference type="ARBA" id="ARBA00000077"/>
    </source>
</evidence>
<feature type="domain" description="RNase H type-2" evidence="17">
    <location>
        <begin position="18"/>
        <end position="207"/>
    </location>
</feature>
<comment type="subcellular location">
    <subcellularLocation>
        <location evidence="4 14">Cytoplasm</location>
    </subcellularLocation>
</comment>
<feature type="binding site" evidence="14 15">
    <location>
        <position position="25"/>
    </location>
    <ligand>
        <name>a divalent metal cation</name>
        <dbReference type="ChEBI" id="CHEBI:60240"/>
    </ligand>
</feature>
<dbReference type="Proteomes" id="UP000199657">
    <property type="component" value="Unassembled WGS sequence"/>
</dbReference>
<evidence type="ECO:0000256" key="7">
    <source>
        <dbReference type="ARBA" id="ARBA00019179"/>
    </source>
</evidence>
<dbReference type="GO" id="GO:0003723">
    <property type="term" value="F:RNA binding"/>
    <property type="evidence" value="ECO:0007669"/>
    <property type="project" value="UniProtKB-UniRule"/>
</dbReference>
<comment type="catalytic activity">
    <reaction evidence="1 14 15 16">
        <text>Endonucleolytic cleavage to 5'-phosphomonoester.</text>
        <dbReference type="EC" id="3.1.26.4"/>
    </reaction>
</comment>
<dbReference type="PANTHER" id="PTHR10954">
    <property type="entry name" value="RIBONUCLEASE H2 SUBUNIT A"/>
    <property type="match status" value="1"/>
</dbReference>
<accession>A0A1H8QJM6</accession>
<evidence type="ECO:0000256" key="12">
    <source>
        <dbReference type="ARBA" id="ARBA00022801"/>
    </source>
</evidence>
<dbReference type="EMBL" id="FOEG01000001">
    <property type="protein sequence ID" value="SEO54221.1"/>
    <property type="molecule type" value="Genomic_DNA"/>
</dbReference>
<dbReference type="GO" id="GO:0005737">
    <property type="term" value="C:cytoplasm"/>
    <property type="evidence" value="ECO:0007669"/>
    <property type="project" value="UniProtKB-SubCell"/>
</dbReference>
<keyword evidence="9 14" id="KW-0540">Nuclease</keyword>
<protein>
    <recommendedName>
        <fullName evidence="7 14">Ribonuclease HII</fullName>
        <shortName evidence="14">RNase HII</shortName>
        <ecNumber evidence="6 14">3.1.26.4</ecNumber>
    </recommendedName>
</protein>
<evidence type="ECO:0000256" key="6">
    <source>
        <dbReference type="ARBA" id="ARBA00012180"/>
    </source>
</evidence>